<accession>A0ABS4T895</accession>
<evidence type="ECO:0000313" key="13">
    <source>
        <dbReference type="Proteomes" id="UP001519332"/>
    </source>
</evidence>
<keyword evidence="3" id="KW-0597">Phosphoprotein</keyword>
<evidence type="ECO:0000256" key="3">
    <source>
        <dbReference type="ARBA" id="ARBA00022553"/>
    </source>
</evidence>
<keyword evidence="9" id="KW-0472">Membrane</keyword>
<dbReference type="EC" id="2.7.13.3" evidence="2"/>
<evidence type="ECO:0000259" key="11">
    <source>
        <dbReference type="Pfam" id="PF13796"/>
    </source>
</evidence>
<keyword evidence="7" id="KW-0067">ATP-binding</keyword>
<dbReference type="Proteomes" id="UP001519332">
    <property type="component" value="Unassembled WGS sequence"/>
</dbReference>
<dbReference type="PANTHER" id="PTHR24421">
    <property type="entry name" value="NITRATE/NITRITE SENSOR PROTEIN NARX-RELATED"/>
    <property type="match status" value="1"/>
</dbReference>
<evidence type="ECO:0000313" key="12">
    <source>
        <dbReference type="EMBL" id="MBP2320541.1"/>
    </source>
</evidence>
<evidence type="ECO:0000256" key="8">
    <source>
        <dbReference type="ARBA" id="ARBA00023012"/>
    </source>
</evidence>
<dbReference type="RefSeq" id="WP_209634798.1">
    <property type="nucleotide sequence ID" value="NZ_JAGINW010000001.1"/>
</dbReference>
<dbReference type="Pfam" id="PF13796">
    <property type="entry name" value="Sensor"/>
    <property type="match status" value="1"/>
</dbReference>
<organism evidence="12 13">
    <name type="scientific">Kibdelosporangium banguiense</name>
    <dbReference type="NCBI Taxonomy" id="1365924"/>
    <lineage>
        <taxon>Bacteria</taxon>
        <taxon>Bacillati</taxon>
        <taxon>Actinomycetota</taxon>
        <taxon>Actinomycetes</taxon>
        <taxon>Pseudonocardiales</taxon>
        <taxon>Pseudonocardiaceae</taxon>
        <taxon>Kibdelosporangium</taxon>
    </lineage>
</organism>
<keyword evidence="8" id="KW-0902">Two-component regulatory system</keyword>
<name>A0ABS4T895_9PSEU</name>
<dbReference type="Gene3D" id="3.30.565.10">
    <property type="entry name" value="Histidine kinase-like ATPase, C-terminal domain"/>
    <property type="match status" value="1"/>
</dbReference>
<reference evidence="12 13" key="1">
    <citation type="submission" date="2021-03" db="EMBL/GenBank/DDBJ databases">
        <title>Sequencing the genomes of 1000 actinobacteria strains.</title>
        <authorList>
            <person name="Klenk H.-P."/>
        </authorList>
    </citation>
    <scope>NUCLEOTIDE SEQUENCE [LARGE SCALE GENOMIC DNA]</scope>
    <source>
        <strain evidence="12 13">DSM 46670</strain>
    </source>
</reference>
<dbReference type="CDD" id="cd16917">
    <property type="entry name" value="HATPase_UhpB-NarQ-NarX-like"/>
    <property type="match status" value="1"/>
</dbReference>
<dbReference type="Gene3D" id="1.20.5.1930">
    <property type="match status" value="1"/>
</dbReference>
<feature type="domain" description="Putative sensor" evidence="11">
    <location>
        <begin position="23"/>
        <end position="205"/>
    </location>
</feature>
<proteinExistence type="predicted"/>
<comment type="caution">
    <text evidence="12">The sequence shown here is derived from an EMBL/GenBank/DDBJ whole genome shotgun (WGS) entry which is preliminary data.</text>
</comment>
<dbReference type="PANTHER" id="PTHR24421:SF10">
    <property type="entry name" value="NITRATE_NITRITE SENSOR PROTEIN NARQ"/>
    <property type="match status" value="1"/>
</dbReference>
<dbReference type="InterPro" id="IPR050482">
    <property type="entry name" value="Sensor_HK_TwoCompSys"/>
</dbReference>
<keyword evidence="5" id="KW-0547">Nucleotide-binding</keyword>
<evidence type="ECO:0000256" key="9">
    <source>
        <dbReference type="SAM" id="Phobius"/>
    </source>
</evidence>
<keyword evidence="6 12" id="KW-0418">Kinase</keyword>
<protein>
    <recommendedName>
        <fullName evidence="2">histidine kinase</fullName>
        <ecNumber evidence="2">2.7.13.3</ecNumber>
    </recommendedName>
</protein>
<dbReference type="GO" id="GO:0016301">
    <property type="term" value="F:kinase activity"/>
    <property type="evidence" value="ECO:0007669"/>
    <property type="project" value="UniProtKB-KW"/>
</dbReference>
<dbReference type="InterPro" id="IPR011712">
    <property type="entry name" value="Sig_transdc_His_kin_sub3_dim/P"/>
</dbReference>
<sequence length="428" mass="46133">MTTEVQQVDGRRHQPGAVGANVYLFVGFFTATFAFWLPLALLLAGFGTAVVWVGFPILTLAMVLCRGFARVERRLVHATLGFYIANPYRPLPRGPVGWFKGRFTDPATWRDFLYSAIVWPISLVSFVLFTVFWAVGLGFATLPFWYRFVDGGFMIIGDIRGPMYVVDSFDDTLIPAVVGFMLLCLAYVATKWVGKVRGLMARSLLGPSKTSMLAAEAAHLQASRARGVDAAEAERRRIERDLHDGAQQRLVAVAMGLGRAKNKMNRDPEAAMALIDEAHSDAKKAVAELRDLARGIYPAVLGDRGLDAALSSLAAKAPIPVDVTVEDGLSSTNRPPAAVESTAYFTVAESLTNIAKYSGATQAGVRVYRERDHVIVEITDDGMGGAQIRSGGGLAGLADRAATIDGVLTVVSPVGGPTVIRADLPCEW</sequence>
<evidence type="ECO:0000256" key="2">
    <source>
        <dbReference type="ARBA" id="ARBA00012438"/>
    </source>
</evidence>
<feature type="transmembrane region" description="Helical" evidence="9">
    <location>
        <begin position="173"/>
        <end position="194"/>
    </location>
</feature>
<feature type="domain" description="Signal transduction histidine kinase subgroup 3 dimerisation and phosphoacceptor" evidence="10">
    <location>
        <begin position="234"/>
        <end position="300"/>
    </location>
</feature>
<evidence type="ECO:0000256" key="7">
    <source>
        <dbReference type="ARBA" id="ARBA00022840"/>
    </source>
</evidence>
<dbReference type="EMBL" id="JAGINW010000001">
    <property type="protein sequence ID" value="MBP2320541.1"/>
    <property type="molecule type" value="Genomic_DNA"/>
</dbReference>
<dbReference type="Pfam" id="PF07730">
    <property type="entry name" value="HisKA_3"/>
    <property type="match status" value="1"/>
</dbReference>
<evidence type="ECO:0000256" key="1">
    <source>
        <dbReference type="ARBA" id="ARBA00000085"/>
    </source>
</evidence>
<keyword evidence="4" id="KW-0808">Transferase</keyword>
<feature type="transmembrane region" description="Helical" evidence="9">
    <location>
        <begin position="49"/>
        <end position="69"/>
    </location>
</feature>
<evidence type="ECO:0000259" key="10">
    <source>
        <dbReference type="Pfam" id="PF07730"/>
    </source>
</evidence>
<keyword evidence="9" id="KW-1133">Transmembrane helix</keyword>
<dbReference type="SUPFAM" id="SSF55874">
    <property type="entry name" value="ATPase domain of HSP90 chaperone/DNA topoisomerase II/histidine kinase"/>
    <property type="match status" value="1"/>
</dbReference>
<evidence type="ECO:0000256" key="4">
    <source>
        <dbReference type="ARBA" id="ARBA00022679"/>
    </source>
</evidence>
<dbReference type="InterPro" id="IPR025828">
    <property type="entry name" value="Put_sensor_dom"/>
</dbReference>
<gene>
    <name evidence="12" type="ORF">JOF56_000926</name>
</gene>
<evidence type="ECO:0000256" key="6">
    <source>
        <dbReference type="ARBA" id="ARBA00022777"/>
    </source>
</evidence>
<keyword evidence="13" id="KW-1185">Reference proteome</keyword>
<feature type="transmembrane region" description="Helical" evidence="9">
    <location>
        <begin position="112"/>
        <end position="135"/>
    </location>
</feature>
<feature type="transmembrane region" description="Helical" evidence="9">
    <location>
        <begin position="21"/>
        <end position="43"/>
    </location>
</feature>
<evidence type="ECO:0000256" key="5">
    <source>
        <dbReference type="ARBA" id="ARBA00022741"/>
    </source>
</evidence>
<comment type="catalytic activity">
    <reaction evidence="1">
        <text>ATP + protein L-histidine = ADP + protein N-phospho-L-histidine.</text>
        <dbReference type="EC" id="2.7.13.3"/>
    </reaction>
</comment>
<dbReference type="InterPro" id="IPR036890">
    <property type="entry name" value="HATPase_C_sf"/>
</dbReference>
<keyword evidence="9" id="KW-0812">Transmembrane</keyword>